<dbReference type="Ensembl" id="ENSMALT00000028400.1">
    <property type="protein sequence ID" value="ENSMALP00000027887.1"/>
    <property type="gene ID" value="ENSMALG00000019312.1"/>
</dbReference>
<sequence length="175" mass="19666">MYFITRGGQFRWSACFPTIPALPFWLPGSGLSVSLSVSRSGHTLLAFWLCRQEGKLNRQQMLELGHHILKAHIYKGLSKKLGVSSSVLQGLWLSYSTESLSPALSSLRNLYTPNIKVTYCTHTHTYILANTGELRLLIMGGADVDYRSDVLNSAPLNHRYFLYNEQICCIRQGAI</sequence>
<evidence type="ECO:0000313" key="2">
    <source>
        <dbReference type="Ensembl" id="ENSMALP00000027887.1"/>
    </source>
</evidence>
<organism evidence="2 3">
    <name type="scientific">Monopterus albus</name>
    <name type="common">Swamp eel</name>
    <dbReference type="NCBI Taxonomy" id="43700"/>
    <lineage>
        <taxon>Eukaryota</taxon>
        <taxon>Metazoa</taxon>
        <taxon>Chordata</taxon>
        <taxon>Craniata</taxon>
        <taxon>Vertebrata</taxon>
        <taxon>Euteleostomi</taxon>
        <taxon>Actinopterygii</taxon>
        <taxon>Neopterygii</taxon>
        <taxon>Teleostei</taxon>
        <taxon>Neoteleostei</taxon>
        <taxon>Acanthomorphata</taxon>
        <taxon>Anabantaria</taxon>
        <taxon>Synbranchiformes</taxon>
        <taxon>Synbranchidae</taxon>
        <taxon>Monopterus</taxon>
    </lineage>
</organism>
<dbReference type="Proteomes" id="UP000261600">
    <property type="component" value="Unplaced"/>
</dbReference>
<evidence type="ECO:0000313" key="3">
    <source>
        <dbReference type="Proteomes" id="UP000261600"/>
    </source>
</evidence>
<keyword evidence="3" id="KW-1185">Reference proteome</keyword>
<reference evidence="2" key="2">
    <citation type="submission" date="2025-09" db="UniProtKB">
        <authorList>
            <consortium name="Ensembl"/>
        </authorList>
    </citation>
    <scope>IDENTIFICATION</scope>
</reference>
<dbReference type="Pfam" id="PF25521">
    <property type="entry name" value="WHD_TANC1"/>
    <property type="match status" value="1"/>
</dbReference>
<name>A0A3Q3R6T6_MONAL</name>
<dbReference type="AlphaFoldDB" id="A0A3Q3R6T6"/>
<reference evidence="2" key="1">
    <citation type="submission" date="2025-08" db="UniProtKB">
        <authorList>
            <consortium name="Ensembl"/>
        </authorList>
    </citation>
    <scope>IDENTIFICATION</scope>
</reference>
<accession>A0A3Q3R6T6</accession>
<proteinExistence type="predicted"/>
<dbReference type="InterPro" id="IPR058056">
    <property type="entry name" value="WH_TANC1/2"/>
</dbReference>
<evidence type="ECO:0000259" key="1">
    <source>
        <dbReference type="Pfam" id="PF25521"/>
    </source>
</evidence>
<feature type="domain" description="TANC1/2-like winged helix" evidence="1">
    <location>
        <begin position="38"/>
        <end position="99"/>
    </location>
</feature>
<protein>
    <recommendedName>
        <fullName evidence="1">TANC1/2-like winged helix domain-containing protein</fullName>
    </recommendedName>
</protein>